<proteinExistence type="predicted"/>
<keyword evidence="2" id="KW-1185">Reference proteome</keyword>
<dbReference type="Proteomes" id="UP001528040">
    <property type="component" value="Unassembled WGS sequence"/>
</dbReference>
<name>A0ABT4W587_9RHOB</name>
<organism evidence="1 2">
    <name type="scientific">Aliiroseovarius salicola</name>
    <dbReference type="NCBI Taxonomy" id="3009082"/>
    <lineage>
        <taxon>Bacteria</taxon>
        <taxon>Pseudomonadati</taxon>
        <taxon>Pseudomonadota</taxon>
        <taxon>Alphaproteobacteria</taxon>
        <taxon>Rhodobacterales</taxon>
        <taxon>Paracoccaceae</taxon>
        <taxon>Aliiroseovarius</taxon>
    </lineage>
</organism>
<evidence type="ECO:0000313" key="1">
    <source>
        <dbReference type="EMBL" id="MDA5094908.1"/>
    </source>
</evidence>
<dbReference type="InterPro" id="IPR009922">
    <property type="entry name" value="DUF1457"/>
</dbReference>
<dbReference type="Pfam" id="PF07310">
    <property type="entry name" value="PAS_5"/>
    <property type="match status" value="1"/>
</dbReference>
<dbReference type="RefSeq" id="WP_271054615.1">
    <property type="nucleotide sequence ID" value="NZ_JAQIIO010000006.1"/>
</dbReference>
<reference evidence="1 2" key="1">
    <citation type="submission" date="2023-01" db="EMBL/GenBank/DDBJ databases">
        <authorList>
            <person name="Yoon J.-W."/>
        </authorList>
    </citation>
    <scope>NUCLEOTIDE SEQUENCE [LARGE SCALE GENOMIC DNA]</scope>
    <source>
        <strain evidence="1 2">KMU-50</strain>
    </source>
</reference>
<dbReference type="SUPFAM" id="SSF55785">
    <property type="entry name" value="PYP-like sensor domain (PAS domain)"/>
    <property type="match status" value="1"/>
</dbReference>
<evidence type="ECO:0000313" key="2">
    <source>
        <dbReference type="Proteomes" id="UP001528040"/>
    </source>
</evidence>
<protein>
    <submittedName>
        <fullName evidence="1">PAS domain-containing protein</fullName>
    </submittedName>
</protein>
<accession>A0ABT4W587</accession>
<dbReference type="InterPro" id="IPR035965">
    <property type="entry name" value="PAS-like_dom_sf"/>
</dbReference>
<sequence length="216" mass="23997">MAQAEGYWHGLRNGGSIPSRSDVDPRGISGILEYAFILEQIAPGIAKIRLCGQSLNEALGMEMRGIPISSLFLPEARYQFQKALQKMFEGPSTIQASLISKGGFTQKDLEAQLFIAPLRDEQGRVTRALGTFQINDKVNRAPRRFDFRDLVITRIESNAAALEASRLKQATSDLCRDVQGLAEQRTDFSFEADATPRSKPIKSRSDVSHLRLVQTD</sequence>
<comment type="caution">
    <text evidence="1">The sequence shown here is derived from an EMBL/GenBank/DDBJ whole genome shotgun (WGS) entry which is preliminary data.</text>
</comment>
<dbReference type="EMBL" id="JAQIIO010000006">
    <property type="protein sequence ID" value="MDA5094908.1"/>
    <property type="molecule type" value="Genomic_DNA"/>
</dbReference>
<gene>
    <name evidence="1" type="ORF">O2N63_12510</name>
</gene>